<feature type="transmembrane region" description="Helical" evidence="2">
    <location>
        <begin position="349"/>
        <end position="373"/>
    </location>
</feature>
<dbReference type="RefSeq" id="WP_188713059.1">
    <property type="nucleotide sequence ID" value="NZ_BMHO01000002.1"/>
</dbReference>
<feature type="transmembrane region" description="Helical" evidence="2">
    <location>
        <begin position="274"/>
        <end position="294"/>
    </location>
</feature>
<comment type="caution">
    <text evidence="3">The sequence shown here is derived from an EMBL/GenBank/DDBJ whole genome shotgun (WGS) entry which is preliminary data.</text>
</comment>
<dbReference type="Proteomes" id="UP000633205">
    <property type="component" value="Unassembled WGS sequence"/>
</dbReference>
<evidence type="ECO:0000256" key="1">
    <source>
        <dbReference type="SAM" id="MobiDB-lite"/>
    </source>
</evidence>
<proteinExistence type="predicted"/>
<name>A0A916YHN3_9MICO</name>
<accession>A0A916YHN3</accession>
<feature type="transmembrane region" description="Helical" evidence="2">
    <location>
        <begin position="385"/>
        <end position="403"/>
    </location>
</feature>
<keyword evidence="2" id="KW-0472">Membrane</keyword>
<dbReference type="EMBL" id="BMHO01000002">
    <property type="protein sequence ID" value="GGD45433.1"/>
    <property type="molecule type" value="Genomic_DNA"/>
</dbReference>
<reference evidence="3" key="2">
    <citation type="submission" date="2020-09" db="EMBL/GenBank/DDBJ databases">
        <authorList>
            <person name="Sun Q."/>
            <person name="Zhou Y."/>
        </authorList>
    </citation>
    <scope>NUCLEOTIDE SEQUENCE</scope>
    <source>
        <strain evidence="3">CGMCC 1.15152</strain>
    </source>
</reference>
<keyword evidence="2" id="KW-1133">Transmembrane helix</keyword>
<evidence type="ECO:0000313" key="4">
    <source>
        <dbReference type="Proteomes" id="UP000633205"/>
    </source>
</evidence>
<protein>
    <recommendedName>
        <fullName evidence="5">O-antigen ligase domain-containing protein</fullName>
    </recommendedName>
</protein>
<organism evidence="3 4">
    <name type="scientific">Microbacterium faecale</name>
    <dbReference type="NCBI Taxonomy" id="1804630"/>
    <lineage>
        <taxon>Bacteria</taxon>
        <taxon>Bacillati</taxon>
        <taxon>Actinomycetota</taxon>
        <taxon>Actinomycetes</taxon>
        <taxon>Micrococcales</taxon>
        <taxon>Microbacteriaceae</taxon>
        <taxon>Microbacterium</taxon>
    </lineage>
</organism>
<dbReference type="AlphaFoldDB" id="A0A916YHN3"/>
<reference evidence="3" key="1">
    <citation type="journal article" date="2014" name="Int. J. Syst. Evol. Microbiol.">
        <title>Complete genome sequence of Corynebacterium casei LMG S-19264T (=DSM 44701T), isolated from a smear-ripened cheese.</title>
        <authorList>
            <consortium name="US DOE Joint Genome Institute (JGI-PGF)"/>
            <person name="Walter F."/>
            <person name="Albersmeier A."/>
            <person name="Kalinowski J."/>
            <person name="Ruckert C."/>
        </authorList>
    </citation>
    <scope>NUCLEOTIDE SEQUENCE</scope>
    <source>
        <strain evidence="3">CGMCC 1.15152</strain>
    </source>
</reference>
<evidence type="ECO:0000313" key="3">
    <source>
        <dbReference type="EMBL" id="GGD45433.1"/>
    </source>
</evidence>
<feature type="transmembrane region" description="Helical" evidence="2">
    <location>
        <begin position="198"/>
        <end position="216"/>
    </location>
</feature>
<feature type="transmembrane region" description="Helical" evidence="2">
    <location>
        <begin position="39"/>
        <end position="60"/>
    </location>
</feature>
<feature type="region of interest" description="Disordered" evidence="1">
    <location>
        <begin position="1"/>
        <end position="21"/>
    </location>
</feature>
<evidence type="ECO:0008006" key="5">
    <source>
        <dbReference type="Google" id="ProtNLM"/>
    </source>
</evidence>
<gene>
    <name evidence="3" type="ORF">GCM10010915_28400</name>
</gene>
<keyword evidence="4" id="KW-1185">Reference proteome</keyword>
<feature type="transmembrane region" description="Helical" evidence="2">
    <location>
        <begin position="250"/>
        <end position="267"/>
    </location>
</feature>
<feature type="transmembrane region" description="Helical" evidence="2">
    <location>
        <begin position="128"/>
        <end position="148"/>
    </location>
</feature>
<keyword evidence="2" id="KW-0812">Transmembrane</keyword>
<sequence length="428" mass="46499">MLASSPLAIASRSRSHPRDARGELPRWPVTAMFAPFPLWWASGAADMVWIPLAGVMVVLLARRGDVRLPRGFGVWLLFLVFVAISVIGIDTGGRLIGFVYRAAQYAAVTVAVIYVFNARRTITAGWILGLLTVFWLYVVAGGLLGIVAPEFSFRTPLAYILPDALLSNELIGEMVVRRTTQWNPDAWAVLEPRPSAPFLYTNGWGLAYSLLLPLVLEYMSRMRRDLRFVGLLVALPISIVPAVFTLNRGMFLGLAVAAVTAVARAAIAGRHRALVGLVLVCAAGMAAAVTLNVADRVLGRVETSSSTEDRAHLYEETFVRTLGSPLFGFGAPRPSWTEGAPSAGTQGHVWMVMFSHGFPALVVFLAALAWFAWRTARAARGRISAIHIVQVVLLVEVFYYGALPTGFMLAFLPAAAVLPHDTQLERSS</sequence>
<evidence type="ECO:0000256" key="2">
    <source>
        <dbReference type="SAM" id="Phobius"/>
    </source>
</evidence>
<feature type="transmembrane region" description="Helical" evidence="2">
    <location>
        <begin position="72"/>
        <end position="89"/>
    </location>
</feature>
<feature type="transmembrane region" description="Helical" evidence="2">
    <location>
        <begin position="228"/>
        <end position="244"/>
    </location>
</feature>
<feature type="transmembrane region" description="Helical" evidence="2">
    <location>
        <begin position="95"/>
        <end position="116"/>
    </location>
</feature>